<proteinExistence type="predicted"/>
<keyword evidence="2" id="KW-1185">Reference proteome</keyword>
<dbReference type="RefSeq" id="WP_186678488.1">
    <property type="nucleotide sequence ID" value="NZ_JABWRZ020000001.1"/>
</dbReference>
<sequence length="256" mass="28473">MGSITDHDQLIAWVQSLDIPESTRTVARARKAAVRAKSEEEGAAVVRGSITSFVTGLEQQAREDVQNSTLLMQLAADKKYNPDTQREQWFKFYTDGLANLGWGRVSSLYQQYNPRNTNVTMDEVVLEVIAAVVGADSAVYKVTQKTFAALESNPKNQGALKLFDSTTTRDDIGTFQILPVMQDRDGNVVMVLTAVNASTTVQKGSFLFWSWSKTTAWMYRAAQQTVLNESVYARVRESVIQKLGKNAEDFIDGLDI</sequence>
<dbReference type="Proteomes" id="UP000609530">
    <property type="component" value="Unassembled WGS sequence"/>
</dbReference>
<name>A0ABS6QDC7_9PSED</name>
<evidence type="ECO:0000313" key="1">
    <source>
        <dbReference type="EMBL" id="MBV4492215.1"/>
    </source>
</evidence>
<dbReference type="EMBL" id="JABWRZ020000001">
    <property type="protein sequence ID" value="MBV4492215.1"/>
    <property type="molecule type" value="Genomic_DNA"/>
</dbReference>
<accession>A0ABS6QDC7</accession>
<protein>
    <submittedName>
        <fullName evidence="1">Uncharacterized protein</fullName>
    </submittedName>
</protein>
<comment type="caution">
    <text evidence="1">The sequence shown here is derived from an EMBL/GenBank/DDBJ whole genome shotgun (WGS) entry which is preliminary data.</text>
</comment>
<organism evidence="1 2">
    <name type="scientific">Pseudomonas oryzicola</name>
    <dbReference type="NCBI Taxonomy" id="485876"/>
    <lineage>
        <taxon>Bacteria</taxon>
        <taxon>Pseudomonadati</taxon>
        <taxon>Pseudomonadota</taxon>
        <taxon>Gammaproteobacteria</taxon>
        <taxon>Pseudomonadales</taxon>
        <taxon>Pseudomonadaceae</taxon>
        <taxon>Pseudomonas</taxon>
    </lineage>
</organism>
<reference evidence="1 2" key="1">
    <citation type="journal article" date="2020" name="Microorganisms">
        <title>Reliable Identification of Environmental Pseudomonas Isolates Using the rpoD Gene.</title>
        <authorList>
            <consortium name="The Broad Institute Genome Sequencing Platform"/>
            <person name="Girard L."/>
            <person name="Lood C."/>
            <person name="Rokni-Zadeh H."/>
            <person name="van Noort V."/>
            <person name="Lavigne R."/>
            <person name="De Mot R."/>
        </authorList>
    </citation>
    <scope>NUCLEOTIDE SEQUENCE [LARGE SCALE GENOMIC DNA]</scope>
    <source>
        <strain evidence="1 2">RD9SR1</strain>
    </source>
</reference>
<gene>
    <name evidence="1" type="ORF">HU760_016620</name>
</gene>
<evidence type="ECO:0000313" key="2">
    <source>
        <dbReference type="Proteomes" id="UP000609530"/>
    </source>
</evidence>